<evidence type="ECO:0000313" key="3">
    <source>
        <dbReference type="Proteomes" id="UP000006158"/>
    </source>
</evidence>
<feature type="region of interest" description="Disordered" evidence="1">
    <location>
        <begin position="87"/>
        <end position="129"/>
    </location>
</feature>
<sequence length="129" mass="14185">MPETFDTATILAPGREILDIFTEYVAACRVLGHHHHDLTRLHEWYDTEDGLDLRAIEGDQRALTAAAQAGEQTLRLQDKQSRLVDDGWQGGCRAGRARAPGPPSDRCRAHRHRAAHGGCDTEPVAGQPV</sequence>
<protein>
    <submittedName>
        <fullName evidence="2">Conserved hypothetical alanine and proline rich protein</fullName>
    </submittedName>
</protein>
<proteinExistence type="predicted"/>
<dbReference type="PATRIC" id="fig|246196.56.peg.1573"/>
<organism evidence="2 3">
    <name type="scientific">Mycolicibacterium smegmatis (strain ATCC 700084 / mc(2)155)</name>
    <name type="common">Mycobacterium smegmatis</name>
    <dbReference type="NCBI Taxonomy" id="246196"/>
    <lineage>
        <taxon>Bacteria</taxon>
        <taxon>Bacillati</taxon>
        <taxon>Actinomycetota</taxon>
        <taxon>Actinomycetes</taxon>
        <taxon>Mycobacteriales</taxon>
        <taxon>Mycobacteriaceae</taxon>
        <taxon>Mycolicibacterium</taxon>
    </lineage>
</organism>
<reference evidence="2 3" key="2">
    <citation type="journal article" date="2009" name="Genome Res.">
        <title>Ortho-proteogenomics: multiple proteomes investigation through orthology and a new MS-based protocol.</title>
        <authorList>
            <person name="Gallien S."/>
            <person name="Perrodou E."/>
            <person name="Carapito C."/>
            <person name="Deshayes C."/>
            <person name="Reyrat J.M."/>
            <person name="Van Dorsselaer A."/>
            <person name="Poch O."/>
            <person name="Schaeffer C."/>
            <person name="Lecompte O."/>
        </authorList>
    </citation>
    <scope>NUCLEOTIDE SEQUENCE [LARGE SCALE GENOMIC DNA]</scope>
    <source>
        <strain evidence="3">ATCC 700084 / mc(2)155</strain>
    </source>
</reference>
<dbReference type="KEGG" id="msg:MSMEI_1523"/>
<accession>I7G4A4</accession>
<name>I7G4A4_MYCS2</name>
<dbReference type="EMBL" id="CP001663">
    <property type="protein sequence ID" value="AFP37996.1"/>
    <property type="molecule type" value="Genomic_DNA"/>
</dbReference>
<dbReference type="RefSeq" id="WP_014877113.1">
    <property type="nucleotide sequence ID" value="NC_008596.1"/>
</dbReference>
<reference evidence="2 3" key="1">
    <citation type="journal article" date="2007" name="Genome Biol.">
        <title>Interrupted coding sequences in Mycobacterium smegmatis: authentic mutations or sequencing errors?</title>
        <authorList>
            <person name="Deshayes C."/>
            <person name="Perrodou E."/>
            <person name="Gallien S."/>
            <person name="Euphrasie D."/>
            <person name="Schaeffer C."/>
            <person name="Van-Dorsselaer A."/>
            <person name="Poch O."/>
            <person name="Lecompte O."/>
            <person name="Reyrat J.M."/>
        </authorList>
    </citation>
    <scope>NUCLEOTIDE SEQUENCE [LARGE SCALE GENOMIC DNA]</scope>
    <source>
        <strain evidence="3">ATCC 700084 / mc(2)155</strain>
    </source>
</reference>
<gene>
    <name evidence="2" type="ordered locus">MSMEI_1523</name>
</gene>
<dbReference type="Proteomes" id="UP000006158">
    <property type="component" value="Chromosome"/>
</dbReference>
<evidence type="ECO:0000313" key="2">
    <source>
        <dbReference type="EMBL" id="AFP37996.1"/>
    </source>
</evidence>
<evidence type="ECO:0000256" key="1">
    <source>
        <dbReference type="SAM" id="MobiDB-lite"/>
    </source>
</evidence>
<dbReference type="AlphaFoldDB" id="I7G4A4"/>